<evidence type="ECO:0000256" key="2">
    <source>
        <dbReference type="ARBA" id="ARBA00022475"/>
    </source>
</evidence>
<keyword evidence="12" id="KW-1185">Reference proteome</keyword>
<dbReference type="SUPFAM" id="SSF56719">
    <property type="entry name" value="Type II DNA topoisomerase"/>
    <property type="match status" value="1"/>
</dbReference>
<dbReference type="GO" id="GO:0005524">
    <property type="term" value="F:ATP binding"/>
    <property type="evidence" value="ECO:0007669"/>
    <property type="project" value="InterPro"/>
</dbReference>
<dbReference type="InterPro" id="IPR006691">
    <property type="entry name" value="GyrA/parC_rep"/>
</dbReference>
<dbReference type="GO" id="GO:0007059">
    <property type="term" value="P:chromosome segregation"/>
    <property type="evidence" value="ECO:0007669"/>
    <property type="project" value="UniProtKB-UniRule"/>
</dbReference>
<comment type="catalytic activity">
    <reaction evidence="1 7 8">
        <text>ATP-dependent breakage, passage and rejoining of double-stranded DNA.</text>
        <dbReference type="EC" id="5.6.2.2"/>
    </reaction>
</comment>
<dbReference type="Pfam" id="PF00521">
    <property type="entry name" value="DNA_topoisoIV"/>
    <property type="match status" value="1"/>
</dbReference>
<dbReference type="OrthoDB" id="9806486at2"/>
<dbReference type="GO" id="GO:0006265">
    <property type="term" value="P:DNA topological change"/>
    <property type="evidence" value="ECO:0007669"/>
    <property type="project" value="UniProtKB-UniRule"/>
</dbReference>
<keyword evidence="3 7" id="KW-0799">Topoisomerase</keyword>
<evidence type="ECO:0000256" key="3">
    <source>
        <dbReference type="ARBA" id="ARBA00023029"/>
    </source>
</evidence>
<evidence type="ECO:0000256" key="5">
    <source>
        <dbReference type="ARBA" id="ARBA00023136"/>
    </source>
</evidence>
<dbReference type="PANTHER" id="PTHR43493">
    <property type="entry name" value="DNA GYRASE/TOPOISOMERASE SUBUNIT A"/>
    <property type="match status" value="1"/>
</dbReference>
<evidence type="ECO:0000259" key="10">
    <source>
        <dbReference type="PROSITE" id="PS52040"/>
    </source>
</evidence>
<comment type="function">
    <text evidence="7">Topoisomerase IV is essential for chromosome segregation. It relaxes supercoiled DNA. Performs the decatenation events required during the replication of a circular DNA molecule.</text>
</comment>
<dbReference type="AlphaFoldDB" id="A0A8J3E896"/>
<dbReference type="Gene3D" id="1.10.268.10">
    <property type="entry name" value="Topoisomerase, domain 3"/>
    <property type="match status" value="1"/>
</dbReference>
<dbReference type="RefSeq" id="WP_117002382.1">
    <property type="nucleotide sequence ID" value="NZ_BMJS01000011.1"/>
</dbReference>
<dbReference type="GO" id="GO:0003918">
    <property type="term" value="F:DNA topoisomerase type II (double strand cut, ATP-hydrolyzing) activity"/>
    <property type="evidence" value="ECO:0007669"/>
    <property type="project" value="UniProtKB-UniRule"/>
</dbReference>
<dbReference type="InterPro" id="IPR050220">
    <property type="entry name" value="Type_II_DNA_Topoisomerases"/>
</dbReference>
<dbReference type="SMART" id="SM00434">
    <property type="entry name" value="TOP4c"/>
    <property type="match status" value="1"/>
</dbReference>
<comment type="subcellular location">
    <subcellularLocation>
        <location evidence="7">Cell membrane</location>
        <topology evidence="7">Peripheral membrane protein</topology>
    </subcellularLocation>
</comment>
<feature type="site" description="Transition state stabilizer" evidence="7">
    <location>
        <position position="125"/>
    </location>
</feature>
<reference evidence="11" key="2">
    <citation type="submission" date="2020-09" db="EMBL/GenBank/DDBJ databases">
        <authorList>
            <person name="Sun Q."/>
            <person name="Zhou Y."/>
        </authorList>
    </citation>
    <scope>NUCLEOTIDE SEQUENCE</scope>
    <source>
        <strain evidence="11">CGMCC 1.15758</strain>
    </source>
</reference>
<dbReference type="InterPro" id="IPR013758">
    <property type="entry name" value="Topo_IIA_A/C_ab"/>
</dbReference>
<comment type="caution">
    <text evidence="11">The sequence shown here is derived from an EMBL/GenBank/DDBJ whole genome shotgun (WGS) entry which is preliminary data.</text>
</comment>
<dbReference type="GO" id="GO:0005694">
    <property type="term" value="C:chromosome"/>
    <property type="evidence" value="ECO:0007669"/>
    <property type="project" value="InterPro"/>
</dbReference>
<keyword evidence="9" id="KW-0175">Coiled coil</keyword>
<comment type="subunit">
    <text evidence="7">Heterotetramer composed of ParC and ParE.</text>
</comment>
<dbReference type="InterPro" id="IPR013760">
    <property type="entry name" value="Topo_IIA-like_dom_sf"/>
</dbReference>
<dbReference type="Gene3D" id="3.90.199.10">
    <property type="entry name" value="Topoisomerase II, domain 5"/>
    <property type="match status" value="1"/>
</dbReference>
<evidence type="ECO:0000313" key="11">
    <source>
        <dbReference type="EMBL" id="GGF96881.1"/>
    </source>
</evidence>
<accession>A0A8J3E896</accession>
<dbReference type="SUPFAM" id="SSF101904">
    <property type="entry name" value="GyrA/ParC C-terminal domain-like"/>
    <property type="match status" value="1"/>
</dbReference>
<dbReference type="EMBL" id="BMJS01000011">
    <property type="protein sequence ID" value="GGF96881.1"/>
    <property type="molecule type" value="Genomic_DNA"/>
</dbReference>
<dbReference type="GO" id="GO:0005737">
    <property type="term" value="C:cytoplasm"/>
    <property type="evidence" value="ECO:0007669"/>
    <property type="project" value="TreeGrafter"/>
</dbReference>
<organism evidence="11 12">
    <name type="scientific">Cysteiniphilum litorale</name>
    <dbReference type="NCBI Taxonomy" id="2056700"/>
    <lineage>
        <taxon>Bacteria</taxon>
        <taxon>Pseudomonadati</taxon>
        <taxon>Pseudomonadota</taxon>
        <taxon>Gammaproteobacteria</taxon>
        <taxon>Thiotrichales</taxon>
        <taxon>Fastidiosibacteraceae</taxon>
        <taxon>Cysteiniphilum</taxon>
    </lineage>
</organism>
<feature type="site" description="Interaction with DNA" evidence="7">
    <location>
        <position position="81"/>
    </location>
</feature>
<evidence type="ECO:0000256" key="6">
    <source>
        <dbReference type="ARBA" id="ARBA00023235"/>
    </source>
</evidence>
<dbReference type="NCBIfam" id="NF004044">
    <property type="entry name" value="PRK05561.1"/>
    <property type="match status" value="1"/>
</dbReference>
<feature type="site" description="Interaction with DNA" evidence="7">
    <location>
        <position position="45"/>
    </location>
</feature>
<dbReference type="PROSITE" id="PS52040">
    <property type="entry name" value="TOPO_IIA"/>
    <property type="match status" value="1"/>
</dbReference>
<evidence type="ECO:0000256" key="4">
    <source>
        <dbReference type="ARBA" id="ARBA00023125"/>
    </source>
</evidence>
<dbReference type="EC" id="5.6.2.2" evidence="7"/>
<dbReference type="Pfam" id="PF03989">
    <property type="entry name" value="DNA_gyraseA_C"/>
    <property type="match status" value="2"/>
</dbReference>
<dbReference type="GO" id="GO:0019897">
    <property type="term" value="C:extrinsic component of plasma membrane"/>
    <property type="evidence" value="ECO:0007669"/>
    <property type="project" value="UniProtKB-UniRule"/>
</dbReference>
<evidence type="ECO:0000256" key="8">
    <source>
        <dbReference type="PROSITE-ProRule" id="PRU01384"/>
    </source>
</evidence>
<feature type="active site" description="O-(5'-phospho-DNA)-tyrosine intermediate" evidence="7 8">
    <location>
        <position position="126"/>
    </location>
</feature>
<evidence type="ECO:0000256" key="7">
    <source>
        <dbReference type="HAMAP-Rule" id="MF_00936"/>
    </source>
</evidence>
<feature type="site" description="Interaction with DNA" evidence="7">
    <location>
        <position position="83"/>
    </location>
</feature>
<dbReference type="InterPro" id="IPR035516">
    <property type="entry name" value="Gyrase/topoIV_suA_C"/>
</dbReference>
<feature type="coiled-coil region" evidence="9">
    <location>
        <begin position="429"/>
        <end position="459"/>
    </location>
</feature>
<keyword evidence="5 7" id="KW-0472">Membrane</keyword>
<dbReference type="HAMAP" id="MF_00936">
    <property type="entry name" value="ParC_type1"/>
    <property type="match status" value="1"/>
</dbReference>
<dbReference type="Gene3D" id="2.120.10.90">
    <property type="entry name" value="DNA gyrase/topoisomerase IV, subunit A, C-terminal"/>
    <property type="match status" value="1"/>
</dbReference>
<gene>
    <name evidence="7 11" type="primary">parC</name>
    <name evidence="11" type="ORF">GCM10010995_12700</name>
</gene>
<dbReference type="InterPro" id="IPR013757">
    <property type="entry name" value="Topo_IIA_A_a_sf"/>
</dbReference>
<dbReference type="InterPro" id="IPR002205">
    <property type="entry name" value="Topo_IIA_dom_A"/>
</dbReference>
<dbReference type="FunFam" id="1.10.268.10:FF:000001">
    <property type="entry name" value="DNA gyrase subunit A"/>
    <property type="match status" value="1"/>
</dbReference>
<evidence type="ECO:0000256" key="9">
    <source>
        <dbReference type="SAM" id="Coils"/>
    </source>
</evidence>
<evidence type="ECO:0000313" key="12">
    <source>
        <dbReference type="Proteomes" id="UP000636949"/>
    </source>
</evidence>
<dbReference type="InterPro" id="IPR005742">
    <property type="entry name" value="TopoIV_A_Gneg"/>
</dbReference>
<keyword evidence="4 7" id="KW-0238">DNA-binding</keyword>
<name>A0A8J3E896_9GAMM</name>
<feature type="domain" description="Topo IIA-type catalytic" evidence="10">
    <location>
        <begin position="37"/>
        <end position="500"/>
    </location>
</feature>
<dbReference type="CDD" id="cd00187">
    <property type="entry name" value="TOP4c"/>
    <property type="match status" value="1"/>
</dbReference>
<dbReference type="PANTHER" id="PTHR43493:SF1">
    <property type="entry name" value="DNA TOPOISOMERASE 4 SUBUNIT A"/>
    <property type="match status" value="1"/>
</dbReference>
<evidence type="ECO:0000256" key="1">
    <source>
        <dbReference type="ARBA" id="ARBA00000185"/>
    </source>
</evidence>
<keyword evidence="2 7" id="KW-1003">Cell membrane</keyword>
<proteinExistence type="inferred from homology"/>
<protein>
    <recommendedName>
        <fullName evidence="7">DNA topoisomerase 4 subunit A</fullName>
        <ecNumber evidence="7">5.6.2.2</ecNumber>
    </recommendedName>
    <alternativeName>
        <fullName evidence="7">Topoisomerase IV subunit A</fullName>
    </alternativeName>
</protein>
<dbReference type="GO" id="GO:0009330">
    <property type="term" value="C:DNA topoisomerase type II (double strand cut, ATP-hydrolyzing) complex"/>
    <property type="evidence" value="ECO:0007669"/>
    <property type="project" value="TreeGrafter"/>
</dbReference>
<reference evidence="11" key="1">
    <citation type="journal article" date="2014" name="Int. J. Syst. Evol. Microbiol.">
        <title>Complete genome sequence of Corynebacterium casei LMG S-19264T (=DSM 44701T), isolated from a smear-ripened cheese.</title>
        <authorList>
            <consortium name="US DOE Joint Genome Institute (JGI-PGF)"/>
            <person name="Walter F."/>
            <person name="Albersmeier A."/>
            <person name="Kalinowski J."/>
            <person name="Ruckert C."/>
        </authorList>
    </citation>
    <scope>NUCLEOTIDE SEQUENCE</scope>
    <source>
        <strain evidence="11">CGMCC 1.15758</strain>
    </source>
</reference>
<dbReference type="NCBIfam" id="TIGR01062">
    <property type="entry name" value="parC_Gneg"/>
    <property type="match status" value="1"/>
</dbReference>
<sequence length="745" mass="83126">MDQLSLSFEDNEKQTISAFSRQAYLNYSMYVILDRALPHIGDGLKPVQRRIIYAMSEIGLSALSKHKKSARTVGDVLGKYHPHGDSACYEAMVLMAQDFSYRYPLIDGQGNWGSPDDPKSFAAMRYTESRLSKYAEVLLNELKLGTVDWQPNFDGTLQEPKMLPAQVPNVLLNGSMGIAVGMSTDIPSHNLTEVVEGCLYLLTGKDHDLDGLMTHIPGPDYPGGAEVITPFEERKKIYETGTGSIRLRAVFHTEDGNIVITRVPHQVSSAKVIEQIAAQMNSKKISWLSDIRDESDHSDPVRIVLVPRSNRVDTNLLMSHLFATTDLEKSYRVNLNMIGLNGKPQVKSLMEVLVEWLQFRTEVTTKRLEFRLDKILERLHILDGFLIAFLNIDEVIAIIRYEDDPKQELKKRFDLTDTQAEAVLNLRLRNLAKLEEMAIKKEKHELEKERDEIMGYLENPTKLKNLIKKELKAAQQKHGDQRKSALVVRPEAKALKEADLQPVESVTVVLSKQGWVRVAKGHDVNVEGLSYKTGDSYFASSMGKSNQHCLFFSSFGKAYSLLSADLPSARGQGEPITGHLKLEQNEHIVALTFVTSEDQFVLASSAGNAFLANVDDLISKNRSGKQVITLGSDKMVPPANAHDDEHSLIVAISNQGRLLAVDRGELPSLAKGKGNRLLNMPSSLATGEELKFVSAITNGQSLVIYSGKRHMRLSFSDLNEYQGKRASRGKILPRGFQNVDDITIT</sequence>
<dbReference type="GO" id="GO:0003677">
    <property type="term" value="F:DNA binding"/>
    <property type="evidence" value="ECO:0007669"/>
    <property type="project" value="UniProtKB-UniRule"/>
</dbReference>
<comment type="similarity">
    <text evidence="7">Belongs to the type II topoisomerase GyrA/ParC subunit family. ParC type 1 subfamily.</text>
</comment>
<dbReference type="Gene3D" id="3.30.1360.40">
    <property type="match status" value="1"/>
</dbReference>
<keyword evidence="6 7" id="KW-0413">Isomerase</keyword>
<dbReference type="Proteomes" id="UP000636949">
    <property type="component" value="Unassembled WGS sequence"/>
</dbReference>